<protein>
    <submittedName>
        <fullName evidence="2">Uncharacterized protein</fullName>
    </submittedName>
</protein>
<evidence type="ECO:0000313" key="3">
    <source>
        <dbReference type="Proteomes" id="UP000265703"/>
    </source>
</evidence>
<keyword evidence="1" id="KW-0175">Coiled coil</keyword>
<comment type="caution">
    <text evidence="2">The sequence shown here is derived from an EMBL/GenBank/DDBJ whole genome shotgun (WGS) entry which is preliminary data.</text>
</comment>
<dbReference type="Proteomes" id="UP000265703">
    <property type="component" value="Unassembled WGS sequence"/>
</dbReference>
<sequence>MSRITVTSEIRIKEAKLKPMTQILQVTKERKKDSMMDTWSRALEIRLLELFERNDVTDIFWGRPIKEYFSKSTQWYIYVITRSYTNTEILDGQIIHFIAEEDGFSKFDDDYSSLNLPKIPQDLQEKFEEALDNDLGPSFREVHYNLVGMSTGYKRIGVDIVEACIARSCCGIGQEDCQDYQNMVTLGSSIGIGINEEEKTIGTLGVVVCEKELPTRVGFVSCEHVLKFNESNNKKNICQPSCEDLLDASTRRLEKYLTKKDEYNDKIEMLKREIDLVKERDPTLALYNIGIYEFGMRKNYYSERHKKLYGIDAAYGIFNNENRSLHSRKFPIFSEDFKKARLSSNFSLTGIYNHDDLKSFDDSNRVVKIGRTTGLTMGKWIPGYTTVATEITSESIKRAKQSGKKVPYNNDRQEFFIGYMKSQLDSNIIDGRKKCFPVIWFDRQLAFAFKTKEFDYGDSGASILDERGKALGMLHAKFETNYFSYGIASPYFAILEALNLNIVLSPNPIKLTRD</sequence>
<reference evidence="2 3" key="1">
    <citation type="submission" date="2018-06" db="EMBL/GenBank/DDBJ databases">
        <title>Comparative genomics reveals the genomic features of Rhizophagus irregularis, R. cerebriforme, R. diaphanum and Gigaspora rosea, and their symbiotic lifestyle signature.</title>
        <authorList>
            <person name="Morin E."/>
            <person name="San Clemente H."/>
            <person name="Chen E.C.H."/>
            <person name="De La Providencia I."/>
            <person name="Hainaut M."/>
            <person name="Kuo A."/>
            <person name="Kohler A."/>
            <person name="Murat C."/>
            <person name="Tang N."/>
            <person name="Roy S."/>
            <person name="Loubradou J."/>
            <person name="Henrissat B."/>
            <person name="Grigoriev I.V."/>
            <person name="Corradi N."/>
            <person name="Roux C."/>
            <person name="Martin F.M."/>
        </authorList>
    </citation>
    <scope>NUCLEOTIDE SEQUENCE [LARGE SCALE GENOMIC DNA]</scope>
    <source>
        <strain evidence="2 3">DAOM 227022</strain>
    </source>
</reference>
<name>A0A397TL30_9GLOM</name>
<keyword evidence="3" id="KW-1185">Reference proteome</keyword>
<evidence type="ECO:0000313" key="2">
    <source>
        <dbReference type="EMBL" id="RIA98943.1"/>
    </source>
</evidence>
<proteinExistence type="predicted"/>
<dbReference type="OrthoDB" id="2351813at2759"/>
<gene>
    <name evidence="2" type="ORF">C1645_731287</name>
</gene>
<dbReference type="AlphaFoldDB" id="A0A397TL30"/>
<organism evidence="2 3">
    <name type="scientific">Glomus cerebriforme</name>
    <dbReference type="NCBI Taxonomy" id="658196"/>
    <lineage>
        <taxon>Eukaryota</taxon>
        <taxon>Fungi</taxon>
        <taxon>Fungi incertae sedis</taxon>
        <taxon>Mucoromycota</taxon>
        <taxon>Glomeromycotina</taxon>
        <taxon>Glomeromycetes</taxon>
        <taxon>Glomerales</taxon>
        <taxon>Glomeraceae</taxon>
        <taxon>Glomus</taxon>
    </lineage>
</organism>
<accession>A0A397TL30</accession>
<feature type="coiled-coil region" evidence="1">
    <location>
        <begin position="246"/>
        <end position="280"/>
    </location>
</feature>
<evidence type="ECO:0000256" key="1">
    <source>
        <dbReference type="SAM" id="Coils"/>
    </source>
</evidence>
<dbReference type="EMBL" id="QKYT01000009">
    <property type="protein sequence ID" value="RIA98943.1"/>
    <property type="molecule type" value="Genomic_DNA"/>
</dbReference>